<accession>A0A7I4YN37</accession>
<protein>
    <submittedName>
        <fullName evidence="2">IS5/IS1182 family transposase</fullName>
    </submittedName>
</protein>
<dbReference type="WBParaSite" id="HCON_00122720-00001">
    <property type="protein sequence ID" value="HCON_00122720-00001"/>
    <property type="gene ID" value="HCON_00122720"/>
</dbReference>
<name>A0A7I4YN37_HAECO</name>
<proteinExistence type="predicted"/>
<reference evidence="2" key="1">
    <citation type="submission" date="2020-12" db="UniProtKB">
        <authorList>
            <consortium name="WormBaseParasite"/>
        </authorList>
    </citation>
    <scope>IDENTIFICATION</scope>
    <source>
        <strain evidence="2">MHco3</strain>
    </source>
</reference>
<dbReference type="AlphaFoldDB" id="A0A7I4YN37"/>
<organism evidence="1 2">
    <name type="scientific">Haemonchus contortus</name>
    <name type="common">Barber pole worm</name>
    <dbReference type="NCBI Taxonomy" id="6289"/>
    <lineage>
        <taxon>Eukaryota</taxon>
        <taxon>Metazoa</taxon>
        <taxon>Ecdysozoa</taxon>
        <taxon>Nematoda</taxon>
        <taxon>Chromadorea</taxon>
        <taxon>Rhabditida</taxon>
        <taxon>Rhabditina</taxon>
        <taxon>Rhabditomorpha</taxon>
        <taxon>Strongyloidea</taxon>
        <taxon>Trichostrongylidae</taxon>
        <taxon>Haemonchus</taxon>
    </lineage>
</organism>
<dbReference type="Proteomes" id="UP000025227">
    <property type="component" value="Unplaced"/>
</dbReference>
<evidence type="ECO:0000313" key="1">
    <source>
        <dbReference type="Proteomes" id="UP000025227"/>
    </source>
</evidence>
<sequence>SRAHSLTVVRSELHPLSKRVFSKRCGQVKHLQWSFSCCRSLNRLLAHSLNIVARQVT</sequence>
<keyword evidence="1" id="KW-1185">Reference proteome</keyword>
<evidence type="ECO:0000313" key="2">
    <source>
        <dbReference type="WBParaSite" id="HCON_00122720-00001"/>
    </source>
</evidence>